<sequence length="98" mass="10301">MNLCFSGPPCLGHRLAIVQLCLDEAGQFHGLHAAACGMSVRLQSTPIRPSHIARAADNKLNWGLASRAPRDSPCATPHACLTDTLARHPCADAGGDAF</sequence>
<evidence type="ECO:0000313" key="1">
    <source>
        <dbReference type="EMBL" id="SOY62549.1"/>
    </source>
</evidence>
<gene>
    <name evidence="1" type="ORF">CBM2589_A50019</name>
</gene>
<comment type="caution">
    <text evidence="1">The sequence shown here is derived from an EMBL/GenBank/DDBJ whole genome shotgun (WGS) entry which is preliminary data.</text>
</comment>
<protein>
    <submittedName>
        <fullName evidence="1">Uncharacterized protein</fullName>
    </submittedName>
</protein>
<dbReference type="EMBL" id="OFSP01000035">
    <property type="protein sequence ID" value="SOY62549.1"/>
    <property type="molecule type" value="Genomic_DNA"/>
</dbReference>
<proteinExistence type="predicted"/>
<evidence type="ECO:0000313" key="2">
    <source>
        <dbReference type="Proteomes" id="UP000256297"/>
    </source>
</evidence>
<organism evidence="1 2">
    <name type="scientific">Cupriavidus taiwanensis</name>
    <dbReference type="NCBI Taxonomy" id="164546"/>
    <lineage>
        <taxon>Bacteria</taxon>
        <taxon>Pseudomonadati</taxon>
        <taxon>Pseudomonadota</taxon>
        <taxon>Betaproteobacteria</taxon>
        <taxon>Burkholderiales</taxon>
        <taxon>Burkholderiaceae</taxon>
        <taxon>Cupriavidus</taxon>
    </lineage>
</organism>
<reference evidence="1 2" key="1">
    <citation type="submission" date="2018-01" db="EMBL/GenBank/DDBJ databases">
        <authorList>
            <person name="Clerissi C."/>
        </authorList>
    </citation>
    <scope>NUCLEOTIDE SEQUENCE [LARGE SCALE GENOMIC DNA]</scope>
    <source>
        <strain evidence="1">Cupriavidus taiwanensis STM 3521</strain>
    </source>
</reference>
<dbReference type="Proteomes" id="UP000256297">
    <property type="component" value="Chromosome CBM2589_a"/>
</dbReference>
<dbReference type="AlphaFoldDB" id="A0A975XAZ5"/>
<name>A0A975XAZ5_9BURK</name>
<accession>A0A975XAZ5</accession>